<sequence>MFRIFSKLGWRWSLPLLLLALAGLFYLLAVAMSWSDYLSFNTYSEGWRMGTLSKVSVRGNPLFKSVEGELLMGNDSSAASVSDGDQVLFTNPWAFSAPRSDLPKIQAFTGRTVAIHYRQLWFQVTRINGDTDYRVVEVKRVNPEAAPRGCGAAGSAGATRSDGERIGYITKVSHRGNVLKSDEVIVQLGNAGNQFQAMSILEDQIAACALEFLKSGLRVRVNYRQSLIRNPARRDTTYDIIGIWPAPKTP</sequence>
<name>A0A2K8UID1_9GAMM</name>
<dbReference type="RefSeq" id="WP_100922929.1">
    <property type="nucleotide sequence ID" value="NZ_CP020371.1"/>
</dbReference>
<evidence type="ECO:0000313" key="1">
    <source>
        <dbReference type="EMBL" id="AUB85295.1"/>
    </source>
</evidence>
<keyword evidence="1" id="KW-0614">Plasmid</keyword>
<protein>
    <submittedName>
        <fullName evidence="1">Uncharacterized protein</fullName>
    </submittedName>
</protein>
<dbReference type="Proteomes" id="UP000232638">
    <property type="component" value="Plasmid pTs417"/>
</dbReference>
<geneLocation type="plasmid" evidence="2">
    <name>pts417</name>
</geneLocation>
<gene>
    <name evidence="1" type="ORF">THSYN_30810</name>
</gene>
<accession>A0A2K8UID1</accession>
<organism evidence="1 2">
    <name type="scientific">Candidatus Thiodictyon syntrophicum</name>
    <dbReference type="NCBI Taxonomy" id="1166950"/>
    <lineage>
        <taxon>Bacteria</taxon>
        <taxon>Pseudomonadati</taxon>
        <taxon>Pseudomonadota</taxon>
        <taxon>Gammaproteobacteria</taxon>
        <taxon>Chromatiales</taxon>
        <taxon>Chromatiaceae</taxon>
        <taxon>Thiodictyon</taxon>
    </lineage>
</organism>
<keyword evidence="2" id="KW-1185">Reference proteome</keyword>
<evidence type="ECO:0000313" key="2">
    <source>
        <dbReference type="Proteomes" id="UP000232638"/>
    </source>
</evidence>
<reference evidence="1 2" key="1">
    <citation type="submission" date="2017-03" db="EMBL/GenBank/DDBJ databases">
        <title>Complete genome sequence of Candidatus 'Thiodictyon syntrophicum' sp. nov. strain Cad16T, a photolithoautotroph purple sulfur bacterium isolated from an alpine meromictic lake.</title>
        <authorList>
            <person name="Luedin S.M."/>
            <person name="Pothier J.F."/>
            <person name="Danza F."/>
            <person name="Storelli N."/>
            <person name="Wittwer M."/>
            <person name="Tonolla M."/>
        </authorList>
    </citation>
    <scope>NUCLEOTIDE SEQUENCE [LARGE SCALE GENOMIC DNA]</scope>
    <source>
        <strain evidence="1 2">Cad16T</strain>
        <plasmid evidence="2">Plasmid pts417</plasmid>
    </source>
</reference>
<dbReference type="KEGG" id="tsy:THSYN_30810"/>
<proteinExistence type="predicted"/>
<dbReference type="OrthoDB" id="9794557at2"/>
<dbReference type="EMBL" id="CP020371">
    <property type="protein sequence ID" value="AUB85295.1"/>
    <property type="molecule type" value="Genomic_DNA"/>
</dbReference>
<dbReference type="AlphaFoldDB" id="A0A2K8UID1"/>